<sequence>MSDQVRIEPKGEKFAVVLEHGGSIQEMDVRDTYRDAEKFAFYVAERVKLDVYYNGRKIEGRSG</sequence>
<comment type="caution">
    <text evidence="1">The sequence shown here is derived from an EMBL/GenBank/DDBJ whole genome shotgun (WGS) entry which is preliminary data.</text>
</comment>
<accession>A0ABV6DMJ0</accession>
<gene>
    <name evidence="1" type="ORF">ACFFK0_15645</name>
</gene>
<proteinExistence type="predicted"/>
<evidence type="ECO:0000313" key="2">
    <source>
        <dbReference type="Proteomes" id="UP001589776"/>
    </source>
</evidence>
<evidence type="ECO:0000313" key="1">
    <source>
        <dbReference type="EMBL" id="MFC0213864.1"/>
    </source>
</evidence>
<dbReference type="EMBL" id="JBHLWN010000065">
    <property type="protein sequence ID" value="MFC0213864.1"/>
    <property type="molecule type" value="Genomic_DNA"/>
</dbReference>
<organism evidence="1 2">
    <name type="scientific">Paenibacillus chartarius</name>
    <dbReference type="NCBI Taxonomy" id="747481"/>
    <lineage>
        <taxon>Bacteria</taxon>
        <taxon>Bacillati</taxon>
        <taxon>Bacillota</taxon>
        <taxon>Bacilli</taxon>
        <taxon>Bacillales</taxon>
        <taxon>Paenibacillaceae</taxon>
        <taxon>Paenibacillus</taxon>
    </lineage>
</organism>
<protein>
    <submittedName>
        <fullName evidence="1">Uncharacterized protein</fullName>
    </submittedName>
</protein>
<dbReference type="Proteomes" id="UP001589776">
    <property type="component" value="Unassembled WGS sequence"/>
</dbReference>
<keyword evidence="2" id="KW-1185">Reference proteome</keyword>
<reference evidence="1 2" key="1">
    <citation type="submission" date="2024-09" db="EMBL/GenBank/DDBJ databases">
        <authorList>
            <person name="Sun Q."/>
            <person name="Mori K."/>
        </authorList>
    </citation>
    <scope>NUCLEOTIDE SEQUENCE [LARGE SCALE GENOMIC DNA]</scope>
    <source>
        <strain evidence="1 2">CCM 7759</strain>
    </source>
</reference>
<name>A0ABV6DMJ0_9BACL</name>
<dbReference type="RefSeq" id="WP_377471190.1">
    <property type="nucleotide sequence ID" value="NZ_JBHLWN010000065.1"/>
</dbReference>